<feature type="region of interest" description="Disordered" evidence="1">
    <location>
        <begin position="205"/>
        <end position="227"/>
    </location>
</feature>
<feature type="compositionally biased region" description="Polar residues" evidence="1">
    <location>
        <begin position="205"/>
        <end position="216"/>
    </location>
</feature>
<dbReference type="CDD" id="cd02257">
    <property type="entry name" value="Peptidase_C19"/>
    <property type="match status" value="1"/>
</dbReference>
<proteinExistence type="predicted"/>
<dbReference type="InterPro" id="IPR001394">
    <property type="entry name" value="Peptidase_C19_UCH"/>
</dbReference>
<reference evidence="3 4" key="1">
    <citation type="submission" date="2019-03" db="EMBL/GenBank/DDBJ databases">
        <title>Single cell metagenomics reveals metabolic interactions within the superorganism composed of flagellate Streblomastix strix and complex community of Bacteroidetes bacteria on its surface.</title>
        <authorList>
            <person name="Treitli S.C."/>
            <person name="Kolisko M."/>
            <person name="Husnik F."/>
            <person name="Keeling P."/>
            <person name="Hampl V."/>
        </authorList>
    </citation>
    <scope>NUCLEOTIDE SEQUENCE [LARGE SCALE GENOMIC DNA]</scope>
    <source>
        <strain evidence="3">ST1C</strain>
    </source>
</reference>
<dbReference type="PROSITE" id="PS50235">
    <property type="entry name" value="USP_3"/>
    <property type="match status" value="1"/>
</dbReference>
<comment type="caution">
    <text evidence="3">The sequence shown here is derived from an EMBL/GenBank/DDBJ whole genome shotgun (WGS) entry which is preliminary data.</text>
</comment>
<evidence type="ECO:0000259" key="2">
    <source>
        <dbReference type="PROSITE" id="PS50235"/>
    </source>
</evidence>
<evidence type="ECO:0000313" key="4">
    <source>
        <dbReference type="Proteomes" id="UP000324800"/>
    </source>
</evidence>
<gene>
    <name evidence="3" type="ORF">EZS28_000812</name>
</gene>
<feature type="domain" description="USP" evidence="2">
    <location>
        <begin position="1"/>
        <end position="301"/>
    </location>
</feature>
<dbReference type="InterPro" id="IPR050185">
    <property type="entry name" value="Ub_carboxyl-term_hydrolase"/>
</dbReference>
<name>A0A5J4X958_9EUKA</name>
<dbReference type="InterPro" id="IPR028889">
    <property type="entry name" value="USP"/>
</dbReference>
<dbReference type="OrthoDB" id="289038at2759"/>
<dbReference type="Pfam" id="PF00443">
    <property type="entry name" value="UCH"/>
    <property type="match status" value="1"/>
</dbReference>
<evidence type="ECO:0000256" key="1">
    <source>
        <dbReference type="SAM" id="MobiDB-lite"/>
    </source>
</evidence>
<dbReference type="AlphaFoldDB" id="A0A5J4X958"/>
<feature type="region of interest" description="Disordered" evidence="1">
    <location>
        <begin position="159"/>
        <end position="184"/>
    </location>
</feature>
<sequence length="305" mass="35104">MSQTPVSMIQSPLTGQYSQQQVRLKKNNLMKIVYGQTATVSVCKECGKENRYISPFLILSLPLPEEEKDKEKELENQLSEKDKKKEKEKEIKKEKKIVKKYQLEDLLKNFGKQTEVEEYNCGECKKKSTSAHSLHIVRWPKVLIISFNRFVQQYVEVPNNDDKDSKTKNLPKQDKVKNNEKDKIQEKDKESINKLLLVQSQAFWSPSKNNSPQNRRSQLKLKEDRSNQRLCEDDANVDIPPLYGYKLAVVVNHFGSLNDGHYTCTARLNDGRWVTHNDAVASYSSLPQASSDAYILVYIASTAND</sequence>
<evidence type="ECO:0000313" key="3">
    <source>
        <dbReference type="EMBL" id="KAA6403654.1"/>
    </source>
</evidence>
<dbReference type="Gene3D" id="3.90.70.10">
    <property type="entry name" value="Cysteine proteinases"/>
    <property type="match status" value="1"/>
</dbReference>
<dbReference type="SUPFAM" id="SSF54001">
    <property type="entry name" value="Cysteine proteinases"/>
    <property type="match status" value="1"/>
</dbReference>
<dbReference type="InterPro" id="IPR038765">
    <property type="entry name" value="Papain-like_cys_pep_sf"/>
</dbReference>
<dbReference type="GO" id="GO:0016579">
    <property type="term" value="P:protein deubiquitination"/>
    <property type="evidence" value="ECO:0007669"/>
    <property type="project" value="InterPro"/>
</dbReference>
<protein>
    <recommendedName>
        <fullName evidence="2">USP domain-containing protein</fullName>
    </recommendedName>
</protein>
<organism evidence="3 4">
    <name type="scientific">Streblomastix strix</name>
    <dbReference type="NCBI Taxonomy" id="222440"/>
    <lineage>
        <taxon>Eukaryota</taxon>
        <taxon>Metamonada</taxon>
        <taxon>Preaxostyla</taxon>
        <taxon>Oxymonadida</taxon>
        <taxon>Streblomastigidae</taxon>
        <taxon>Streblomastix</taxon>
    </lineage>
</organism>
<dbReference type="Proteomes" id="UP000324800">
    <property type="component" value="Unassembled WGS sequence"/>
</dbReference>
<dbReference type="PANTHER" id="PTHR21646">
    <property type="entry name" value="UBIQUITIN CARBOXYL-TERMINAL HYDROLASE"/>
    <property type="match status" value="1"/>
</dbReference>
<feature type="region of interest" description="Disordered" evidence="1">
    <location>
        <begin position="70"/>
        <end position="89"/>
    </location>
</feature>
<dbReference type="EMBL" id="SNRW01000075">
    <property type="protein sequence ID" value="KAA6403654.1"/>
    <property type="molecule type" value="Genomic_DNA"/>
</dbReference>
<accession>A0A5J4X958</accession>
<dbReference type="GO" id="GO:0004843">
    <property type="term" value="F:cysteine-type deubiquitinase activity"/>
    <property type="evidence" value="ECO:0007669"/>
    <property type="project" value="InterPro"/>
</dbReference>
<feature type="compositionally biased region" description="Basic and acidic residues" evidence="1">
    <location>
        <begin position="160"/>
        <end position="184"/>
    </location>
</feature>